<protein>
    <submittedName>
        <fullName evidence="3">DUF4368 domain-containing protein</fullName>
    </submittedName>
</protein>
<dbReference type="RefSeq" id="WP_162221246.1">
    <property type="nucleotide sequence ID" value="NZ_JANJZM010000001.1"/>
</dbReference>
<feature type="coiled-coil region" evidence="1">
    <location>
        <begin position="414"/>
        <end position="510"/>
    </location>
</feature>
<dbReference type="AlphaFoldDB" id="A0A845SYU6"/>
<dbReference type="PANTHER" id="PTHR30461:SF23">
    <property type="entry name" value="DNA RECOMBINASE-RELATED"/>
    <property type="match status" value="1"/>
</dbReference>
<dbReference type="Gene3D" id="3.40.50.1390">
    <property type="entry name" value="Resolvase, N-terminal catalytic domain"/>
    <property type="match status" value="1"/>
</dbReference>
<dbReference type="GO" id="GO:0000150">
    <property type="term" value="F:DNA strand exchange activity"/>
    <property type="evidence" value="ECO:0007669"/>
    <property type="project" value="InterPro"/>
</dbReference>
<dbReference type="Gene3D" id="3.90.1750.20">
    <property type="entry name" value="Putative Large Serine Recombinase, Chain B, Domain 2"/>
    <property type="match status" value="1"/>
</dbReference>
<comment type="caution">
    <text evidence="3">The sequence shown here is derived from an EMBL/GenBank/DDBJ whole genome shotgun (WGS) entry which is preliminary data.</text>
</comment>
<accession>A0A845SYU6</accession>
<dbReference type="InterPro" id="IPR050639">
    <property type="entry name" value="SSR_resolvase"/>
</dbReference>
<dbReference type="Pfam" id="PF13408">
    <property type="entry name" value="Zn_ribbon_recom"/>
    <property type="match status" value="1"/>
</dbReference>
<reference evidence="3 4" key="1">
    <citation type="submission" date="2019-06" db="EMBL/GenBank/DDBJ databases">
        <title>Draft genome sequences of 15 bacterial species constituting the stable defined intestinal microbiota of the GM15 gnotobiotic mouse model.</title>
        <authorList>
            <person name="Elie C."/>
            <person name="Mathieu A."/>
            <person name="Saliou A."/>
            <person name="Darnaud M."/>
            <person name="Leulier F."/>
            <person name="Tamellini A."/>
        </authorList>
    </citation>
    <scope>NUCLEOTIDE SEQUENCE [LARGE SCALE GENOMIC DNA]</scope>
    <source>
        <strain evidence="3 4">JM4-15</strain>
    </source>
</reference>
<dbReference type="Pfam" id="PF00239">
    <property type="entry name" value="Resolvase"/>
    <property type="match status" value="1"/>
</dbReference>
<name>A0A845SYU6_9FIRM</name>
<dbReference type="InterPro" id="IPR025378">
    <property type="entry name" value="DUF4368"/>
</dbReference>
<evidence type="ECO:0000256" key="1">
    <source>
        <dbReference type="SAM" id="Coils"/>
    </source>
</evidence>
<evidence type="ECO:0000313" key="3">
    <source>
        <dbReference type="EMBL" id="NDO39442.1"/>
    </source>
</evidence>
<dbReference type="InterPro" id="IPR036162">
    <property type="entry name" value="Resolvase-like_N_sf"/>
</dbReference>
<proteinExistence type="predicted"/>
<keyword evidence="1" id="KW-0175">Coiled coil</keyword>
<evidence type="ECO:0000313" key="4">
    <source>
        <dbReference type="Proteomes" id="UP000462501"/>
    </source>
</evidence>
<dbReference type="Proteomes" id="UP000462501">
    <property type="component" value="Unassembled WGS sequence"/>
</dbReference>
<dbReference type="GO" id="GO:0003677">
    <property type="term" value="F:DNA binding"/>
    <property type="evidence" value="ECO:0007669"/>
    <property type="project" value="InterPro"/>
</dbReference>
<dbReference type="Pfam" id="PF07508">
    <property type="entry name" value="Recombinase"/>
    <property type="match status" value="1"/>
</dbReference>
<feature type="domain" description="Recombinase" evidence="2">
    <location>
        <begin position="196"/>
        <end position="339"/>
    </location>
</feature>
<dbReference type="Pfam" id="PF14287">
    <property type="entry name" value="DUF4368"/>
    <property type="match status" value="1"/>
</dbReference>
<dbReference type="PROSITE" id="PS51737">
    <property type="entry name" value="RECOMBINASE_DNA_BIND"/>
    <property type="match status" value="1"/>
</dbReference>
<dbReference type="InterPro" id="IPR006119">
    <property type="entry name" value="Resolv_N"/>
</dbReference>
<sequence length="578" mass="66571">MDAQFQFLHSVPPSFQKFSVAATNNAIWALSPFLQPQVLFTTNEPQSYVFGGRNHPLHINSQKAILSKYAKENQFSNTTFFVDDGYSGTNFNRPSWSELLERIENGEVATLIVKDMSRLGRDYLKVGFYTEVLFVEKGVRFIAINNGIDSANQQDSDFTPFLNIINEWYAKDTSKKIRAVMKSKGEAGEHLCTNPPYGYMKDPDNRKRWIVDGEAAEVVKRIFALCLDGYGPSQIARILKEDKVITPTTYFQQTGRATRNAPPDNLYDWDNKTVSGILERPEYQGHTVNFKTYKQSYKSKKTCYNPEEKWLVFENTHEAIIDADTWARVQELRKNKRRPTRTGKTNMFSGIVRCADCGEKLYYCTSKNFEARQDHFVCSTSRLKGKDVCPTHFIRAVVLEQGVLAHMRLTIACVANHEEQFRKAMGAKQKAEAKKELAAKRRQLTQAERRIEELDRLFKRIYEDNANGKLSDSRFQMLSDDYEQEQEELREKLLRLNEEINEQEEQTENIDRFISKVRKYLDLDELTPSVLNDMVKAVHVHAPDKSKGHREQQIDISYDLVGILPASLLNDLQNGETA</sequence>
<dbReference type="InterPro" id="IPR038109">
    <property type="entry name" value="DNA_bind_recomb_sf"/>
</dbReference>
<dbReference type="PANTHER" id="PTHR30461">
    <property type="entry name" value="DNA-INVERTASE FROM LAMBDOID PROPHAGE"/>
    <property type="match status" value="1"/>
</dbReference>
<dbReference type="EMBL" id="VIQT01000010">
    <property type="protein sequence ID" value="NDO39442.1"/>
    <property type="molecule type" value="Genomic_DNA"/>
</dbReference>
<gene>
    <name evidence="3" type="ORF">FMM72_09255</name>
</gene>
<evidence type="ECO:0000259" key="2">
    <source>
        <dbReference type="PROSITE" id="PS51737"/>
    </source>
</evidence>
<organism evidence="3 4">
    <name type="scientific">Anaerotruncus colihominis</name>
    <dbReference type="NCBI Taxonomy" id="169435"/>
    <lineage>
        <taxon>Bacteria</taxon>
        <taxon>Bacillati</taxon>
        <taxon>Bacillota</taxon>
        <taxon>Clostridia</taxon>
        <taxon>Eubacteriales</taxon>
        <taxon>Oscillospiraceae</taxon>
        <taxon>Anaerotruncus</taxon>
    </lineage>
</organism>
<dbReference type="InterPro" id="IPR025827">
    <property type="entry name" value="Zn_ribbon_recom_dom"/>
</dbReference>
<dbReference type="SUPFAM" id="SSF53041">
    <property type="entry name" value="Resolvase-like"/>
    <property type="match status" value="1"/>
</dbReference>
<dbReference type="SMART" id="SM00857">
    <property type="entry name" value="Resolvase"/>
    <property type="match status" value="1"/>
</dbReference>
<dbReference type="InterPro" id="IPR011109">
    <property type="entry name" value="DNA_bind_recombinase_dom"/>
</dbReference>